<evidence type="ECO:0000256" key="1">
    <source>
        <dbReference type="SAM" id="SignalP"/>
    </source>
</evidence>
<evidence type="ECO:0000313" key="2">
    <source>
        <dbReference type="EMBL" id="KAL2889454.1"/>
    </source>
</evidence>
<keyword evidence="3" id="KW-1185">Reference proteome</keyword>
<feature type="signal peptide" evidence="1">
    <location>
        <begin position="1"/>
        <end position="17"/>
    </location>
</feature>
<evidence type="ECO:0008006" key="4">
    <source>
        <dbReference type="Google" id="ProtNLM"/>
    </source>
</evidence>
<dbReference type="Proteomes" id="UP001610728">
    <property type="component" value="Unassembled WGS sequence"/>
</dbReference>
<protein>
    <recommendedName>
        <fullName evidence="4">AA1-like domain-containing protein</fullName>
    </recommendedName>
</protein>
<keyword evidence="1" id="KW-0732">Signal</keyword>
<accession>A0ABR4MMD2</accession>
<dbReference type="EMBL" id="JABSNW010000003">
    <property type="protein sequence ID" value="KAL2889454.1"/>
    <property type="molecule type" value="Genomic_DNA"/>
</dbReference>
<gene>
    <name evidence="2" type="ORF">HOO65_030955</name>
</gene>
<reference evidence="2 3" key="1">
    <citation type="submission" date="2020-05" db="EMBL/GenBank/DDBJ databases">
        <title>Ceratocystis lukuohia genome.</title>
        <authorList>
            <person name="Harrington T.C."/>
            <person name="Kim K."/>
            <person name="Mayers C.G."/>
        </authorList>
    </citation>
    <scope>NUCLEOTIDE SEQUENCE [LARGE SCALE GENOMIC DNA]</scope>
    <source>
        <strain evidence="2 3">C4212</strain>
    </source>
</reference>
<name>A0ABR4MMD2_9PEZI</name>
<comment type="caution">
    <text evidence="2">The sequence shown here is derived from an EMBL/GenBank/DDBJ whole genome shotgun (WGS) entry which is preliminary data.</text>
</comment>
<dbReference type="GeneID" id="98117772"/>
<organism evidence="2 3">
    <name type="scientific">Ceratocystis lukuohia</name>
    <dbReference type="NCBI Taxonomy" id="2019550"/>
    <lineage>
        <taxon>Eukaryota</taxon>
        <taxon>Fungi</taxon>
        <taxon>Dikarya</taxon>
        <taxon>Ascomycota</taxon>
        <taxon>Pezizomycotina</taxon>
        <taxon>Sordariomycetes</taxon>
        <taxon>Hypocreomycetidae</taxon>
        <taxon>Microascales</taxon>
        <taxon>Ceratocystidaceae</taxon>
        <taxon>Ceratocystis</taxon>
    </lineage>
</organism>
<dbReference type="RefSeq" id="XP_070860634.1">
    <property type="nucleotide sequence ID" value="XM_071002382.1"/>
</dbReference>
<evidence type="ECO:0000313" key="3">
    <source>
        <dbReference type="Proteomes" id="UP001610728"/>
    </source>
</evidence>
<sequence length="212" mass="23795">MISTTTLVLALASTAFASPLVARTGEEVKPLEVSDMEVSCVKTAPSDPLFSCTLKFQSHFYIYKPILTIALFPDDLNDPNVIDANPSIRPKATCTHHWNWDGKTAENGLENSFETSTLECFSDGVGRNIRSGLYHFSSPTDIQLTLHSSYYKDYDAKLFMNLYYDHVAVAPLKCTKDSEISKIWSYESVQTFENPSVFSYPPPTLMKQQLRA</sequence>
<feature type="chain" id="PRO_5045871331" description="AA1-like domain-containing protein" evidence="1">
    <location>
        <begin position="18"/>
        <end position="212"/>
    </location>
</feature>
<proteinExistence type="predicted"/>